<feature type="domain" description="Peptidase C45 hydrolase" evidence="1">
    <location>
        <begin position="107"/>
        <end position="330"/>
    </location>
</feature>
<proteinExistence type="predicted"/>
<organism evidence="2 3">
    <name type="scientific">Sporothrix stenoceras</name>
    <dbReference type="NCBI Taxonomy" id="5173"/>
    <lineage>
        <taxon>Eukaryota</taxon>
        <taxon>Fungi</taxon>
        <taxon>Dikarya</taxon>
        <taxon>Ascomycota</taxon>
        <taxon>Pezizomycotina</taxon>
        <taxon>Sordariomycetes</taxon>
        <taxon>Sordariomycetidae</taxon>
        <taxon>Ophiostomatales</taxon>
        <taxon>Ophiostomataceae</taxon>
        <taxon>Sporothrix</taxon>
    </lineage>
</organism>
<dbReference type="NCBIfam" id="NF040521">
    <property type="entry name" value="C45_proenzyme"/>
    <property type="match status" value="1"/>
</dbReference>
<dbReference type="PANTHER" id="PTHR34180:SF1">
    <property type="entry name" value="BETA-ALANYL-DOPAMINE_CARCININE HYDROLASE"/>
    <property type="match status" value="1"/>
</dbReference>
<name>A0ABR3YP72_9PEZI</name>
<sequence>MVFTVRCSGSPYEIGQDHGRQADAHIKSSMEFYSGLFQRTAGLAWDEVQKIALKFVPSIQSKWPTLLEEMQGIADAAGLQLTDIVALNVRTEITFGMFTDACTAVGWQTPDTVYLAQNWDWMEEQRDNILLYHIEQDGYPAIQYLAEAGLIGKIGLNSAGVGVCVNAIRAKGMDPTKLPMHLALRLLLNSTTMQAAVGVMEKYGMASSCHFLVGDPSGTLGLEWTHLGLQTLQPKDNRIHHANHLLLEHPGVVDTNWIPDSEYRTRRIEELTDKIDDVSAKSIQAVFLDEGNYPGSICKTASGSSTVATLFNIVMDLKKARADVIMGKPNAPDETLTLKF</sequence>
<reference evidence="2 3" key="1">
    <citation type="journal article" date="2024" name="IMA Fungus">
        <title>IMA Genome - F19 : A genome assembly and annotation guide to empower mycologists, including annotated draft genome sequences of Ceratocystis pirilliformis, Diaporthe australafricana, Fusarium ophioides, Paecilomyces lecythidis, and Sporothrix stenoceras.</title>
        <authorList>
            <person name="Aylward J."/>
            <person name="Wilson A.M."/>
            <person name="Visagie C.M."/>
            <person name="Spraker J."/>
            <person name="Barnes I."/>
            <person name="Buitendag C."/>
            <person name="Ceriani C."/>
            <person name="Del Mar Angel L."/>
            <person name="du Plessis D."/>
            <person name="Fuchs T."/>
            <person name="Gasser K."/>
            <person name="Kramer D."/>
            <person name="Li W."/>
            <person name="Munsamy K."/>
            <person name="Piso A."/>
            <person name="Price J.L."/>
            <person name="Sonnekus B."/>
            <person name="Thomas C."/>
            <person name="van der Nest A."/>
            <person name="van Dijk A."/>
            <person name="van Heerden A."/>
            <person name="van Vuuren N."/>
            <person name="Yilmaz N."/>
            <person name="Duong T.A."/>
            <person name="van der Merwe N.A."/>
            <person name="Wingfield M.J."/>
            <person name="Wingfield B.D."/>
        </authorList>
    </citation>
    <scope>NUCLEOTIDE SEQUENCE [LARGE SCALE GENOMIC DNA]</scope>
    <source>
        <strain evidence="2 3">CMW 5346</strain>
    </source>
</reference>
<dbReference type="EMBL" id="JAWCUI010000071">
    <property type="protein sequence ID" value="KAL1889661.1"/>
    <property type="molecule type" value="Genomic_DNA"/>
</dbReference>
<dbReference type="Gene3D" id="1.10.10.2120">
    <property type="match status" value="1"/>
</dbReference>
<dbReference type="Gene3D" id="3.60.60.10">
    <property type="entry name" value="Penicillin V Acylase, Chain A"/>
    <property type="match status" value="1"/>
</dbReference>
<dbReference type="Proteomes" id="UP001583186">
    <property type="component" value="Unassembled WGS sequence"/>
</dbReference>
<evidence type="ECO:0000259" key="1">
    <source>
        <dbReference type="Pfam" id="PF03417"/>
    </source>
</evidence>
<dbReference type="InterPro" id="IPR047801">
    <property type="entry name" value="Peptidase_C45"/>
</dbReference>
<evidence type="ECO:0000313" key="2">
    <source>
        <dbReference type="EMBL" id="KAL1889661.1"/>
    </source>
</evidence>
<dbReference type="InterPro" id="IPR047794">
    <property type="entry name" value="C45_proenzyme-like"/>
</dbReference>
<dbReference type="InterPro" id="IPR005079">
    <property type="entry name" value="Peptidase_C45_hydrolase"/>
</dbReference>
<protein>
    <recommendedName>
        <fullName evidence="1">Peptidase C45 hydrolase domain-containing protein</fullName>
    </recommendedName>
</protein>
<gene>
    <name evidence="2" type="ORF">Sste5346_008780</name>
</gene>
<evidence type="ECO:0000313" key="3">
    <source>
        <dbReference type="Proteomes" id="UP001583186"/>
    </source>
</evidence>
<dbReference type="PANTHER" id="PTHR34180">
    <property type="entry name" value="PEPTIDASE C45"/>
    <property type="match status" value="1"/>
</dbReference>
<keyword evidence="3" id="KW-1185">Reference proteome</keyword>
<accession>A0ABR3YP72</accession>
<comment type="caution">
    <text evidence="2">The sequence shown here is derived from an EMBL/GenBank/DDBJ whole genome shotgun (WGS) entry which is preliminary data.</text>
</comment>
<dbReference type="Pfam" id="PF03417">
    <property type="entry name" value="AAT"/>
    <property type="match status" value="1"/>
</dbReference>